<dbReference type="OrthoDB" id="2333384at2759"/>
<evidence type="ECO:0000313" key="2">
    <source>
        <dbReference type="Proteomes" id="UP000242474"/>
    </source>
</evidence>
<proteinExistence type="predicted"/>
<gene>
    <name evidence="1" type="ORF">COEREDRAFT_80677</name>
</gene>
<sequence>MIFSRGKLHIIPNSPDVLVYGSPREARCGMISGRIVYTTNVRRSVNSLIVRFRPKNEELFNPAMSIACQSEISCIVVKDGTPSTSATELPFDEAAGQQEWRFSIGIPGNINETVFTPTAFIAYELVAEIRIGSFSQWSPFCKQVSLIPMTVKRVPSPDSLWASIAEEPMDISAVWRGKLGLSAAASSRIVHDSQPFHIRGVVRPLIKGMRLLRATFDIREAISGPFDNYSELSSRSHIASKCTHDLCIATPADCQDDMQVVMPFPQDASVSRRPGLVIDQEIQISGSLNVPRAYKDIQYDIAVGPIRVSHELFFSVSVADERGQVHTVRLSTGIYVLPRTTVDTAVLPRYEQSDKDVLLAAGQRCSLRSSSASLNDTIERLWCQENLHIDNPPPTYESLGIYISPSIQNTMHVGCGVTTQP</sequence>
<dbReference type="Proteomes" id="UP000242474">
    <property type="component" value="Unassembled WGS sequence"/>
</dbReference>
<organism evidence="1 2">
    <name type="scientific">Coemansia reversa (strain ATCC 12441 / NRRL 1564)</name>
    <dbReference type="NCBI Taxonomy" id="763665"/>
    <lineage>
        <taxon>Eukaryota</taxon>
        <taxon>Fungi</taxon>
        <taxon>Fungi incertae sedis</taxon>
        <taxon>Zoopagomycota</taxon>
        <taxon>Kickxellomycotina</taxon>
        <taxon>Kickxellomycetes</taxon>
        <taxon>Kickxellales</taxon>
        <taxon>Kickxellaceae</taxon>
        <taxon>Coemansia</taxon>
    </lineage>
</organism>
<dbReference type="STRING" id="763665.A0A2G5BEB8"/>
<keyword evidence="2" id="KW-1185">Reference proteome</keyword>
<dbReference type="EMBL" id="KZ303495">
    <property type="protein sequence ID" value="PIA17355.1"/>
    <property type="molecule type" value="Genomic_DNA"/>
</dbReference>
<dbReference type="AlphaFoldDB" id="A0A2G5BEB8"/>
<name>A0A2G5BEB8_COERN</name>
<accession>A0A2G5BEB8</accession>
<protein>
    <recommendedName>
        <fullName evidence="3">Arrestin-like N-terminal domain-containing protein</fullName>
    </recommendedName>
</protein>
<evidence type="ECO:0008006" key="3">
    <source>
        <dbReference type="Google" id="ProtNLM"/>
    </source>
</evidence>
<reference evidence="1 2" key="1">
    <citation type="journal article" date="2015" name="Genome Biol. Evol.">
        <title>Phylogenomic analyses indicate that early fungi evolved digesting cell walls of algal ancestors of land plants.</title>
        <authorList>
            <person name="Chang Y."/>
            <person name="Wang S."/>
            <person name="Sekimoto S."/>
            <person name="Aerts A.L."/>
            <person name="Choi C."/>
            <person name="Clum A."/>
            <person name="LaButti K.M."/>
            <person name="Lindquist E.A."/>
            <person name="Yee Ngan C."/>
            <person name="Ohm R.A."/>
            <person name="Salamov A.A."/>
            <person name="Grigoriev I.V."/>
            <person name="Spatafora J.W."/>
            <person name="Berbee M.L."/>
        </authorList>
    </citation>
    <scope>NUCLEOTIDE SEQUENCE [LARGE SCALE GENOMIC DNA]</scope>
    <source>
        <strain evidence="1 2">NRRL 1564</strain>
    </source>
</reference>
<evidence type="ECO:0000313" key="1">
    <source>
        <dbReference type="EMBL" id="PIA17355.1"/>
    </source>
</evidence>